<evidence type="ECO:0000313" key="2">
    <source>
        <dbReference type="Proteomes" id="UP000051015"/>
    </source>
</evidence>
<evidence type="ECO:0000313" key="1">
    <source>
        <dbReference type="EMBL" id="KRM94908.1"/>
    </source>
</evidence>
<organism evidence="1 2">
    <name type="scientific">Liquorilactobacillus aquaticus DSM 21051</name>
    <dbReference type="NCBI Taxonomy" id="1423725"/>
    <lineage>
        <taxon>Bacteria</taxon>
        <taxon>Bacillati</taxon>
        <taxon>Bacillota</taxon>
        <taxon>Bacilli</taxon>
        <taxon>Lactobacillales</taxon>
        <taxon>Lactobacillaceae</taxon>
        <taxon>Liquorilactobacillus</taxon>
    </lineage>
</organism>
<reference evidence="1 2" key="1">
    <citation type="journal article" date="2015" name="Genome Announc.">
        <title>Expanding the biotechnology potential of lactobacilli through comparative genomics of 213 strains and associated genera.</title>
        <authorList>
            <person name="Sun Z."/>
            <person name="Harris H.M."/>
            <person name="McCann A."/>
            <person name="Guo C."/>
            <person name="Argimon S."/>
            <person name="Zhang W."/>
            <person name="Yang X."/>
            <person name="Jeffery I.B."/>
            <person name="Cooney J.C."/>
            <person name="Kagawa T.F."/>
            <person name="Liu W."/>
            <person name="Song Y."/>
            <person name="Salvetti E."/>
            <person name="Wrobel A."/>
            <person name="Rasinkangas P."/>
            <person name="Parkhill J."/>
            <person name="Rea M.C."/>
            <person name="O'Sullivan O."/>
            <person name="Ritari J."/>
            <person name="Douillard F.P."/>
            <person name="Paul Ross R."/>
            <person name="Yang R."/>
            <person name="Briner A.E."/>
            <person name="Felis G.E."/>
            <person name="de Vos W.M."/>
            <person name="Barrangou R."/>
            <person name="Klaenhammer T.R."/>
            <person name="Caufield P.W."/>
            <person name="Cui Y."/>
            <person name="Zhang H."/>
            <person name="O'Toole P.W."/>
        </authorList>
    </citation>
    <scope>NUCLEOTIDE SEQUENCE [LARGE SCALE GENOMIC DNA]</scope>
    <source>
        <strain evidence="1 2">DSM 21051</strain>
    </source>
</reference>
<dbReference type="PATRIC" id="fig|1423725.3.peg.9"/>
<name>A0A0R2D3Z2_9LACO</name>
<dbReference type="OrthoDB" id="2146345at2"/>
<dbReference type="STRING" id="1423725.FC19_GL000009"/>
<comment type="caution">
    <text evidence="1">The sequence shown here is derived from an EMBL/GenBank/DDBJ whole genome shotgun (WGS) entry which is preliminary data.</text>
</comment>
<accession>A0A0R2D3Z2</accession>
<dbReference type="RefSeq" id="WP_057876898.1">
    <property type="nucleotide sequence ID" value="NZ_AYZD01000034.1"/>
</dbReference>
<gene>
    <name evidence="1" type="ORF">FC19_GL000009</name>
</gene>
<proteinExistence type="predicted"/>
<keyword evidence="2" id="KW-1185">Reference proteome</keyword>
<sequence length="64" mass="7741">MKKDYQKLLEQLMNDQIESFEITPDEFMNFQEVFMDFQHRKNVVGSAQRGGNVIYKREDKHTKE</sequence>
<dbReference type="EMBL" id="AYZD01000034">
    <property type="protein sequence ID" value="KRM94908.1"/>
    <property type="molecule type" value="Genomic_DNA"/>
</dbReference>
<dbReference type="AlphaFoldDB" id="A0A0R2D3Z2"/>
<protein>
    <submittedName>
        <fullName evidence="1">Uncharacterized protein</fullName>
    </submittedName>
</protein>
<dbReference type="Proteomes" id="UP000051015">
    <property type="component" value="Unassembled WGS sequence"/>
</dbReference>